<sequence length="325" mass="36324">MAIIEHMIELNIEPTTASYNIILQAMFESKDTSGVEKLVTRMEKTEESMLDDESYALIAELFLAADQIDNACLCIYVAVRSGCMVPMPVFTECVICAVHLKRFDLLTSILQKFMALDEQRALRLPWGMCTFILEASMKEDHTMLTSCILEYLEHKYNLQSLKKLLLLLRSLSLKYGGSDENLFCPFTSLSPLVIALSKGGVGTLDSVYHLLENLGRAKPSYKSVAALNCLILGCGYVHDVHRAHQTFEAIRKVFGLEPDTNSSKALMHAFDIIKMTFAAIRSEFRLTPDDCLHRAHMHAFGGSTTVNSLRLPKSSWRSASGVVTK</sequence>
<protein>
    <recommendedName>
        <fullName evidence="3">Pentacotripeptide-repeat region of PRORP domain-containing protein</fullName>
    </recommendedName>
</protein>
<dbReference type="InterPro" id="IPR011990">
    <property type="entry name" value="TPR-like_helical_dom_sf"/>
</dbReference>
<keyword evidence="2" id="KW-1185">Reference proteome</keyword>
<evidence type="ECO:0000313" key="1">
    <source>
        <dbReference type="EMBL" id="RZC75506.1"/>
    </source>
</evidence>
<dbReference type="EMBL" id="CM010722">
    <property type="protein sequence ID" value="RZC75506.1"/>
    <property type="molecule type" value="Genomic_DNA"/>
</dbReference>
<dbReference type="InterPro" id="IPR044605">
    <property type="entry name" value="At1g26460-like"/>
</dbReference>
<evidence type="ECO:0000313" key="2">
    <source>
        <dbReference type="Proteomes" id="UP000316621"/>
    </source>
</evidence>
<proteinExistence type="predicted"/>
<gene>
    <name evidence="1" type="ORF">C5167_050984</name>
</gene>
<dbReference type="STRING" id="3469.A0A4Y7KRM7"/>
<organism evidence="1 2">
    <name type="scientific">Papaver somniferum</name>
    <name type="common">Opium poppy</name>
    <dbReference type="NCBI Taxonomy" id="3469"/>
    <lineage>
        <taxon>Eukaryota</taxon>
        <taxon>Viridiplantae</taxon>
        <taxon>Streptophyta</taxon>
        <taxon>Embryophyta</taxon>
        <taxon>Tracheophyta</taxon>
        <taxon>Spermatophyta</taxon>
        <taxon>Magnoliopsida</taxon>
        <taxon>Ranunculales</taxon>
        <taxon>Papaveraceae</taxon>
        <taxon>Papaveroideae</taxon>
        <taxon>Papaver</taxon>
    </lineage>
</organism>
<evidence type="ECO:0008006" key="3">
    <source>
        <dbReference type="Google" id="ProtNLM"/>
    </source>
</evidence>
<dbReference type="AlphaFoldDB" id="A0A4Y7KRM7"/>
<name>A0A4Y7KRM7_PAPSO</name>
<accession>A0A4Y7KRM7</accession>
<dbReference type="PANTHER" id="PTHR47205">
    <property type="entry name" value="OS07G0599000 PROTEIN"/>
    <property type="match status" value="1"/>
</dbReference>
<dbReference type="Gene3D" id="1.25.40.10">
    <property type="entry name" value="Tetratricopeptide repeat domain"/>
    <property type="match status" value="1"/>
</dbReference>
<dbReference type="PANTHER" id="PTHR47205:SF1">
    <property type="entry name" value="OS07G0599000 PROTEIN"/>
    <property type="match status" value="1"/>
</dbReference>
<dbReference type="Gramene" id="RZC75506">
    <property type="protein sequence ID" value="RZC75506"/>
    <property type="gene ID" value="C5167_050984"/>
</dbReference>
<reference evidence="1 2" key="1">
    <citation type="journal article" date="2018" name="Science">
        <title>The opium poppy genome and morphinan production.</title>
        <authorList>
            <person name="Guo L."/>
            <person name="Winzer T."/>
            <person name="Yang X."/>
            <person name="Li Y."/>
            <person name="Ning Z."/>
            <person name="He Z."/>
            <person name="Teodor R."/>
            <person name="Lu Y."/>
            <person name="Bowser T.A."/>
            <person name="Graham I.A."/>
            <person name="Ye K."/>
        </authorList>
    </citation>
    <scope>NUCLEOTIDE SEQUENCE [LARGE SCALE GENOMIC DNA]</scope>
    <source>
        <strain evidence="2">cv. HN1</strain>
        <tissue evidence="1">Leaves</tissue>
    </source>
</reference>
<dbReference type="Proteomes" id="UP000316621">
    <property type="component" value="Chromosome 8"/>
</dbReference>